<keyword evidence="1" id="KW-1185">Reference proteome</keyword>
<name>A0A6J1RGK1_9HYME</name>
<gene>
    <name evidence="2" type="primary">LOC112467518</name>
</gene>
<sequence length="627" mass="73008">MEKQAREFYLQVLIEFEKAISEDNVIDSIKNLSNLIDSISNVENKKTLRNYSDNASNSIESTNLVILACKHNKVKILEYLFDSDSRILNNLSVVTGRNSILPDDEDEMCHNAFYYAIRSCNAELLDTLISKWPGNYFAVNLGELDEILSRAYEELKLKDVPLSDEMEIFIENKLINLRFFSNNTSRQDQNVKSCLNNIRERIELILQNINLLKTDYSNTEKVDKRILFVIKFIAQNIHILKRQLRSTYDRLPWEEIEFCLVSFISSHTKRQEINLFYNATLNKSKILNYLENFAKKLEDEKDSIESVNIGKFADFPKLKREKVVAEIISSYPQFEELYDDYQQIRDIHSLMKISDYIKLALSADPKKREGQLIIIRVLQVIGEHLKNTLESPKLSNTTSELLLLSLPKNTREVIIDLRNSLSHAYSLSKRTEIEENTDASFFTGVQNDTKKIDNVITDIHYNNKIKMTKMLLKRIANSESLGEIKEIAELFSNVKLDEIISENFKMMEYVKLEKLIKELSDNVTEQTNYEKKLFKLINNIINCAESQSENIRTDYVTGFKLLKSITNFSDTLEIDHNVIKRMKICADRILKCMTPKIEPHSLKEIAELSIRIFHSVRLRIQNDKVDK</sequence>
<dbReference type="AlphaFoldDB" id="A0A6J1RGK1"/>
<dbReference type="Proteomes" id="UP000504618">
    <property type="component" value="Unplaced"/>
</dbReference>
<feature type="non-terminal residue" evidence="2">
    <location>
        <position position="627"/>
    </location>
</feature>
<proteinExistence type="predicted"/>
<reference evidence="2" key="1">
    <citation type="submission" date="2025-08" db="UniProtKB">
        <authorList>
            <consortium name="RefSeq"/>
        </authorList>
    </citation>
    <scope>IDENTIFICATION</scope>
    <source>
        <tissue evidence="2">Whole body</tissue>
    </source>
</reference>
<dbReference type="RefSeq" id="XP_024891945.1">
    <property type="nucleotide sequence ID" value="XM_025036177.1"/>
</dbReference>
<evidence type="ECO:0000313" key="2">
    <source>
        <dbReference type="RefSeq" id="XP_024891945.1"/>
    </source>
</evidence>
<accession>A0A6J1RGK1</accession>
<dbReference type="GeneID" id="112467518"/>
<protein>
    <submittedName>
        <fullName evidence="2">Uncharacterized protein LOC112467518</fullName>
    </submittedName>
</protein>
<dbReference type="OrthoDB" id="7696926at2759"/>
<organism evidence="1 2">
    <name type="scientific">Temnothorax curvispinosus</name>
    <dbReference type="NCBI Taxonomy" id="300111"/>
    <lineage>
        <taxon>Eukaryota</taxon>
        <taxon>Metazoa</taxon>
        <taxon>Ecdysozoa</taxon>
        <taxon>Arthropoda</taxon>
        <taxon>Hexapoda</taxon>
        <taxon>Insecta</taxon>
        <taxon>Pterygota</taxon>
        <taxon>Neoptera</taxon>
        <taxon>Endopterygota</taxon>
        <taxon>Hymenoptera</taxon>
        <taxon>Apocrita</taxon>
        <taxon>Aculeata</taxon>
        <taxon>Formicoidea</taxon>
        <taxon>Formicidae</taxon>
        <taxon>Myrmicinae</taxon>
        <taxon>Temnothorax</taxon>
    </lineage>
</organism>
<evidence type="ECO:0000313" key="1">
    <source>
        <dbReference type="Proteomes" id="UP000504618"/>
    </source>
</evidence>